<sequence length="299" mass="34058">MNIASIRPSTVDGIKQLAKKIHGEQRISYVLALDEASRQAGYDNFVNAKRQLGREHVPDLHPVYLSVHWCSGRANNVKRALSDLSSGRELLRLDLSRPLLEIVPKHRAPHARGLFGFRMEYEDHLEHRLNVDAQDKARQLLLGAARSLRFMEATGLQPVTTRKYQKLQRLMTRLPGRDHDSDWFDPVSASYVCLNEPDDPIRVSSPERDQWLAQNGLSCVAPDWPGIYCPWSCMPYLISPDGALLQRVASALVRVRPIRAPGFWPHETGICNDEFVSPRRQADAKPRRRRPGPFWVGHL</sequence>
<dbReference type="AlphaFoldDB" id="E3HY58"/>
<keyword evidence="2" id="KW-0614">Plasmid</keyword>
<dbReference type="Proteomes" id="UP000006876">
    <property type="component" value="Plasmid pA82"/>
</dbReference>
<accession>E3HY58</accession>
<feature type="region of interest" description="Disordered" evidence="1">
    <location>
        <begin position="275"/>
        <end position="299"/>
    </location>
</feature>
<dbReference type="OrthoDB" id="6059332at2"/>
<evidence type="ECO:0000256" key="1">
    <source>
        <dbReference type="SAM" id="MobiDB-lite"/>
    </source>
</evidence>
<geneLocation type="plasmid" evidence="2 3">
    <name>pA82</name>
</geneLocation>
<evidence type="ECO:0000313" key="2">
    <source>
        <dbReference type="EMBL" id="ADP20012.1"/>
    </source>
</evidence>
<reference evidence="3" key="1">
    <citation type="journal article" date="2011" name="J. Bacteriol.">
        <title>Complete genome sequence of the haloaromatic acid-degrading bacterium Achromobacter xylosoxidans A8.</title>
        <authorList>
            <person name="Strnad H."/>
            <person name="Ridl J."/>
            <person name="Paces J."/>
            <person name="Kolar M."/>
            <person name="Vlcek C."/>
            <person name="Paces V."/>
        </authorList>
    </citation>
    <scope>NUCLEOTIDE SEQUENCE [LARGE SCALE GENOMIC DNA]</scope>
    <source>
        <strain evidence="3">A8</strain>
        <plasmid evidence="3">pA82</plasmid>
    </source>
</reference>
<protein>
    <submittedName>
        <fullName evidence="2">Uncharacterized protein</fullName>
    </submittedName>
</protein>
<dbReference type="eggNOG" id="ENOG5031NGQ">
    <property type="taxonomic scope" value="Bacteria"/>
</dbReference>
<organism evidence="2 3">
    <name type="scientific">Achromobacter xylosoxidans (strain A8)</name>
    <dbReference type="NCBI Taxonomy" id="762376"/>
    <lineage>
        <taxon>Bacteria</taxon>
        <taxon>Pseudomonadati</taxon>
        <taxon>Pseudomonadota</taxon>
        <taxon>Betaproteobacteria</taxon>
        <taxon>Burkholderiales</taxon>
        <taxon>Alcaligenaceae</taxon>
        <taxon>Achromobacter</taxon>
    </lineage>
</organism>
<gene>
    <name evidence="2" type="ordered locus">AXYL_06728</name>
</gene>
<dbReference type="KEGG" id="axy:AXYL_06728"/>
<evidence type="ECO:0000313" key="3">
    <source>
        <dbReference type="Proteomes" id="UP000006876"/>
    </source>
</evidence>
<feature type="compositionally biased region" description="Basic and acidic residues" evidence="1">
    <location>
        <begin position="276"/>
        <end position="285"/>
    </location>
</feature>
<proteinExistence type="predicted"/>
<dbReference type="RefSeq" id="WP_013397200.1">
    <property type="nucleotide sequence ID" value="NC_014642.1"/>
</dbReference>
<dbReference type="EMBL" id="CP002289">
    <property type="protein sequence ID" value="ADP20012.1"/>
    <property type="molecule type" value="Genomic_DNA"/>
</dbReference>
<dbReference type="HOGENOM" id="CLU_049415_0_0_4"/>
<name>E3HY58_ACHXA</name>